<gene>
    <name evidence="1" type="ORF">ER308_18310</name>
</gene>
<organism evidence="1 2">
    <name type="scientific">Egibacter rhizosphaerae</name>
    <dbReference type="NCBI Taxonomy" id="1670831"/>
    <lineage>
        <taxon>Bacteria</taxon>
        <taxon>Bacillati</taxon>
        <taxon>Actinomycetota</taxon>
        <taxon>Nitriliruptoria</taxon>
        <taxon>Egibacterales</taxon>
        <taxon>Egibacteraceae</taxon>
        <taxon>Egibacter</taxon>
    </lineage>
</organism>
<reference evidence="1 2" key="1">
    <citation type="submission" date="2019-01" db="EMBL/GenBank/DDBJ databases">
        <title>Egibacter rhizosphaerae EGI 80759T.</title>
        <authorList>
            <person name="Chen D.-D."/>
            <person name="Tian Y."/>
            <person name="Jiao J.-Y."/>
            <person name="Zhang X.-T."/>
            <person name="Zhang Y.-G."/>
            <person name="Zhang Y."/>
            <person name="Xiao M."/>
            <person name="Shu W.-S."/>
            <person name="Li W.-J."/>
        </authorList>
    </citation>
    <scope>NUCLEOTIDE SEQUENCE [LARGE SCALE GENOMIC DNA]</scope>
    <source>
        <strain evidence="1 2">EGI 80759</strain>
    </source>
</reference>
<dbReference type="InterPro" id="IPR023375">
    <property type="entry name" value="ADC_dom_sf"/>
</dbReference>
<keyword evidence="2" id="KW-1185">Reference proteome</keyword>
<dbReference type="RefSeq" id="WP_131156321.1">
    <property type="nucleotide sequence ID" value="NZ_CP036402.1"/>
</dbReference>
<dbReference type="KEGG" id="erz:ER308_18310"/>
<evidence type="ECO:0000313" key="2">
    <source>
        <dbReference type="Proteomes" id="UP000291469"/>
    </source>
</evidence>
<evidence type="ECO:0000313" key="1">
    <source>
        <dbReference type="EMBL" id="QBI21328.1"/>
    </source>
</evidence>
<dbReference type="Proteomes" id="UP000291469">
    <property type="component" value="Chromosome"/>
</dbReference>
<dbReference type="AlphaFoldDB" id="A0A411YJ67"/>
<proteinExistence type="predicted"/>
<name>A0A411YJ67_9ACTN</name>
<dbReference type="EMBL" id="CP036402">
    <property type="protein sequence ID" value="QBI21328.1"/>
    <property type="molecule type" value="Genomic_DNA"/>
</dbReference>
<dbReference type="SUPFAM" id="SSF160104">
    <property type="entry name" value="Acetoacetate decarboxylase-like"/>
    <property type="match status" value="1"/>
</dbReference>
<dbReference type="OrthoDB" id="834556at2"/>
<dbReference type="Gene3D" id="2.40.400.10">
    <property type="entry name" value="Acetoacetate decarboxylase-like"/>
    <property type="match status" value="1"/>
</dbReference>
<protein>
    <recommendedName>
        <fullName evidence="3">Acetoacetate decarboxylase</fullName>
    </recommendedName>
</protein>
<accession>A0A411YJ67</accession>
<evidence type="ECO:0008006" key="3">
    <source>
        <dbReference type="Google" id="ProtNLM"/>
    </source>
</evidence>
<dbReference type="Pfam" id="PF06314">
    <property type="entry name" value="ADC"/>
    <property type="match status" value="1"/>
</dbReference>
<dbReference type="InterPro" id="IPR010451">
    <property type="entry name" value="Acetoacetate_decarboxylase"/>
</dbReference>
<dbReference type="GO" id="GO:0016829">
    <property type="term" value="F:lyase activity"/>
    <property type="evidence" value="ECO:0007669"/>
    <property type="project" value="InterPro"/>
</dbReference>
<sequence length="233" mass="25277">MTDAGDLGRIPSVLACRLSPEDIARLPPDSPPPPWTCEVQATVWWHPAVTDADALLPPSLRTLAGRRLTVGVLARYPDAPVGPYTEIAAAPVMLHARAVRDLVGAHVPFAAVDTLGSVRAGRAHWALPKGLATFGGEPGAAPDRAEGVGWWVRAAFEPTGWRFPFRGRLGLLQEDGEGEVRRVPLRWRGRVRRGRVDVDVHRHSDLAGWLQPGRHRGLSISGRLDVQPAIEQG</sequence>